<dbReference type="Proteomes" id="UP000602759">
    <property type="component" value="Unassembled WGS sequence"/>
</dbReference>
<sequence length="174" mass="19149">MNLNTFMMQKLKVMLLAVVMIGSLGAMAQAPDAAQTPKLKEDFKKDELVSFVKASSNVEAIQMSVQQDMAKAIKDEGMTVQKFNEMAQAQQASEEGLSAESAEDQQMFAKASEKIIAIQQEIGGDIEAAIEKEGLDVQKFEQIVYAYQNSEKIKGELDGVVLELQQEQSTQPQP</sequence>
<reference evidence="3 4" key="1">
    <citation type="submission" date="2020-08" db="EMBL/GenBank/DDBJ databases">
        <title>Sphingobacterium sp. DN00404 isolated from aquaculture water.</title>
        <authorList>
            <person name="Zhang M."/>
        </authorList>
    </citation>
    <scope>NUCLEOTIDE SEQUENCE [LARGE SCALE GENOMIC DNA]</scope>
    <source>
        <strain evidence="3 4">DN00404</strain>
    </source>
</reference>
<keyword evidence="4" id="KW-1185">Reference proteome</keyword>
<dbReference type="EMBL" id="JACOIK010000004">
    <property type="protein sequence ID" value="MBD1432625.1"/>
    <property type="molecule type" value="Genomic_DNA"/>
</dbReference>
<proteinExistence type="predicted"/>
<dbReference type="Pfam" id="PF13767">
    <property type="entry name" value="DUF4168"/>
    <property type="match status" value="1"/>
</dbReference>
<comment type="caution">
    <text evidence="3">The sequence shown here is derived from an EMBL/GenBank/DDBJ whole genome shotgun (WGS) entry which is preliminary data.</text>
</comment>
<evidence type="ECO:0000313" key="4">
    <source>
        <dbReference type="Proteomes" id="UP000602759"/>
    </source>
</evidence>
<dbReference type="InterPro" id="IPR025433">
    <property type="entry name" value="DUF4168"/>
</dbReference>
<evidence type="ECO:0000256" key="1">
    <source>
        <dbReference type="SAM" id="SignalP"/>
    </source>
</evidence>
<name>A0ABR7YMS4_9SPHI</name>
<feature type="chain" id="PRO_5046469106" evidence="1">
    <location>
        <begin position="29"/>
        <end position="174"/>
    </location>
</feature>
<organism evidence="3 4">
    <name type="scientific">Sphingobacterium micropteri</name>
    <dbReference type="NCBI Taxonomy" id="2763501"/>
    <lineage>
        <taxon>Bacteria</taxon>
        <taxon>Pseudomonadati</taxon>
        <taxon>Bacteroidota</taxon>
        <taxon>Sphingobacteriia</taxon>
        <taxon>Sphingobacteriales</taxon>
        <taxon>Sphingobacteriaceae</taxon>
        <taxon>Sphingobacterium</taxon>
    </lineage>
</organism>
<gene>
    <name evidence="3" type="ORF">H8B06_07310</name>
</gene>
<evidence type="ECO:0000259" key="2">
    <source>
        <dbReference type="Pfam" id="PF13767"/>
    </source>
</evidence>
<accession>A0ABR7YMS4</accession>
<dbReference type="RefSeq" id="WP_190993630.1">
    <property type="nucleotide sequence ID" value="NZ_JACOIK010000004.1"/>
</dbReference>
<evidence type="ECO:0000313" key="3">
    <source>
        <dbReference type="EMBL" id="MBD1432625.1"/>
    </source>
</evidence>
<feature type="domain" description="DUF4168" evidence="2">
    <location>
        <begin position="43"/>
        <end position="94"/>
    </location>
</feature>
<protein>
    <submittedName>
        <fullName evidence="3">DUF4168 domain-containing protein</fullName>
    </submittedName>
</protein>
<keyword evidence="1" id="KW-0732">Signal</keyword>
<feature type="signal peptide" evidence="1">
    <location>
        <begin position="1"/>
        <end position="28"/>
    </location>
</feature>